<dbReference type="AlphaFoldDB" id="A0A5E4MBV1"/>
<evidence type="ECO:0000259" key="6">
    <source>
        <dbReference type="Pfam" id="PF12140"/>
    </source>
</evidence>
<dbReference type="GO" id="GO:0042393">
    <property type="term" value="F:histone binding"/>
    <property type="evidence" value="ECO:0007669"/>
    <property type="project" value="TreeGrafter"/>
</dbReference>
<feature type="repeat" description="MBT" evidence="5">
    <location>
        <begin position="43"/>
        <end position="141"/>
    </location>
</feature>
<comment type="subcellular location">
    <subcellularLocation>
        <location evidence="1">Nucleus</location>
    </subcellularLocation>
</comment>
<evidence type="ECO:0000313" key="8">
    <source>
        <dbReference type="Proteomes" id="UP000325440"/>
    </source>
</evidence>
<evidence type="ECO:0000256" key="4">
    <source>
        <dbReference type="ARBA" id="ARBA00023242"/>
    </source>
</evidence>
<dbReference type="PANTHER" id="PTHR12247">
    <property type="entry name" value="POLYCOMB GROUP PROTEIN"/>
    <property type="match status" value="1"/>
</dbReference>
<dbReference type="SUPFAM" id="SSF63748">
    <property type="entry name" value="Tudor/PWWP/MBT"/>
    <property type="match status" value="4"/>
</dbReference>
<reference evidence="7 8" key="1">
    <citation type="submission" date="2019-08" db="EMBL/GenBank/DDBJ databases">
        <authorList>
            <person name="Alioto T."/>
            <person name="Alioto T."/>
            <person name="Gomez Garrido J."/>
        </authorList>
    </citation>
    <scope>NUCLEOTIDE SEQUENCE [LARGE SCALE GENOMIC DNA]</scope>
</reference>
<name>A0A5E4MBV1_9HEMI</name>
<gene>
    <name evidence="7" type="ORF">CINCED_3A003306</name>
</gene>
<dbReference type="CDD" id="cd20094">
    <property type="entry name" value="MBT_SFMBT_rpt2"/>
    <property type="match status" value="1"/>
</dbReference>
<dbReference type="SMART" id="SM00561">
    <property type="entry name" value="MBT"/>
    <property type="match status" value="4"/>
</dbReference>
<dbReference type="GO" id="GO:0045892">
    <property type="term" value="P:negative regulation of DNA-templated transcription"/>
    <property type="evidence" value="ECO:0007669"/>
    <property type="project" value="TreeGrafter"/>
</dbReference>
<dbReference type="InterPro" id="IPR021987">
    <property type="entry name" value="SLED"/>
</dbReference>
<dbReference type="PROSITE" id="PS51079">
    <property type="entry name" value="MBT"/>
    <property type="match status" value="3"/>
</dbReference>
<dbReference type="Gene3D" id="3.90.1150.190">
    <property type="entry name" value="SLED domain"/>
    <property type="match status" value="1"/>
</dbReference>
<dbReference type="Proteomes" id="UP000325440">
    <property type="component" value="Unassembled WGS sequence"/>
</dbReference>
<keyword evidence="3" id="KW-0677">Repeat</keyword>
<dbReference type="PANTHER" id="PTHR12247:SF129">
    <property type="entry name" value="SOP-2-RELATED PROTEIN 3"/>
    <property type="match status" value="1"/>
</dbReference>
<accession>A0A5E4MBV1</accession>
<dbReference type="EMBL" id="CABPRJ010000484">
    <property type="protein sequence ID" value="VVC28864.1"/>
    <property type="molecule type" value="Genomic_DNA"/>
</dbReference>
<evidence type="ECO:0000313" key="7">
    <source>
        <dbReference type="EMBL" id="VVC28864.1"/>
    </source>
</evidence>
<dbReference type="Gene3D" id="2.30.30.140">
    <property type="match status" value="4"/>
</dbReference>
<dbReference type="InterPro" id="IPR004092">
    <property type="entry name" value="Mbt"/>
</dbReference>
<evidence type="ECO:0000256" key="5">
    <source>
        <dbReference type="PROSITE-ProRule" id="PRU00459"/>
    </source>
</evidence>
<dbReference type="OrthoDB" id="5917609at2759"/>
<feature type="repeat" description="MBT" evidence="5">
    <location>
        <begin position="222"/>
        <end position="329"/>
    </location>
</feature>
<dbReference type="CDD" id="cd20095">
    <property type="entry name" value="MBT_SFMBT_rpt3"/>
    <property type="match status" value="1"/>
</dbReference>
<proteinExistence type="predicted"/>
<feature type="domain" description="SLED" evidence="6">
    <location>
        <begin position="600"/>
        <end position="720"/>
    </location>
</feature>
<dbReference type="GO" id="GO:0003682">
    <property type="term" value="F:chromatin binding"/>
    <property type="evidence" value="ECO:0007669"/>
    <property type="project" value="TreeGrafter"/>
</dbReference>
<organism evidence="7 8">
    <name type="scientific">Cinara cedri</name>
    <dbReference type="NCBI Taxonomy" id="506608"/>
    <lineage>
        <taxon>Eukaryota</taxon>
        <taxon>Metazoa</taxon>
        <taxon>Ecdysozoa</taxon>
        <taxon>Arthropoda</taxon>
        <taxon>Hexapoda</taxon>
        <taxon>Insecta</taxon>
        <taxon>Pterygota</taxon>
        <taxon>Neoptera</taxon>
        <taxon>Paraneoptera</taxon>
        <taxon>Hemiptera</taxon>
        <taxon>Sternorrhyncha</taxon>
        <taxon>Aphidomorpha</taxon>
        <taxon>Aphidoidea</taxon>
        <taxon>Aphididae</taxon>
        <taxon>Lachninae</taxon>
        <taxon>Cinara</taxon>
    </lineage>
</organism>
<dbReference type="Pfam" id="PF02820">
    <property type="entry name" value="MBT"/>
    <property type="match status" value="4"/>
</dbReference>
<keyword evidence="8" id="KW-1185">Reference proteome</keyword>
<dbReference type="InterPro" id="IPR013761">
    <property type="entry name" value="SAM/pointed_sf"/>
</dbReference>
<dbReference type="InterPro" id="IPR050548">
    <property type="entry name" value="PcG_chromatin_remod_factors"/>
</dbReference>
<dbReference type="Pfam" id="PF12140">
    <property type="entry name" value="SLED"/>
    <property type="match status" value="1"/>
</dbReference>
<feature type="repeat" description="MBT" evidence="5">
    <location>
        <begin position="338"/>
        <end position="435"/>
    </location>
</feature>
<evidence type="ECO:0000256" key="3">
    <source>
        <dbReference type="ARBA" id="ARBA00022737"/>
    </source>
</evidence>
<keyword evidence="2" id="KW-0678">Repressor</keyword>
<evidence type="ECO:0000256" key="2">
    <source>
        <dbReference type="ARBA" id="ARBA00022491"/>
    </source>
</evidence>
<dbReference type="InterPro" id="IPR038348">
    <property type="entry name" value="SLED_sf"/>
</dbReference>
<dbReference type="Gene3D" id="1.10.150.50">
    <property type="entry name" value="Transcription Factor, Ets-1"/>
    <property type="match status" value="1"/>
</dbReference>
<keyword evidence="4" id="KW-0539">Nucleus</keyword>
<protein>
    <submittedName>
        <fullName evidence="7">SLED domain,Mbt repeat</fullName>
    </submittedName>
</protein>
<sequence>MHEALSCYIGYQRNGQLLITYIEDRTHIMSSTSNFDESIVEPFNWNKYHTLRKLEEVPEDFFPHVCKSEQNGIELGSVVEVENEDKNGYWFASVCLSKGVSINLHYIGDKNNKHDFWLELKSSRIHPLNWGSKNYKKLVPPCPDRFLRKGVPIYNIFKPGMFVEVQDKEYPYGVWTSKILKNVGGRLFVKMLGVSSPEETPFWLFYSNERIFPLGWADQKGLPWRVMNVDVNIKNLKKGSSLLMNVLKPKFPEQHSYKVGDMLEAINPYSLMVFYVATVVKVYDNRYFKVEMDNDSNPEKRISFVATKENSYLFKAGWASKHKFLLKPPSDWDSSKQFSWLSYAVMKSANLAQVDNPLRKNMYNIHAGMTLEAVDPINPDHICVATIKGFADHWIFLSFDRTNWCQELLHVQSIYSDDIFPIGWCNKHKYSLSTPKLPFINCNNYENHYVSDIDTNFESHKEFLTKYPNYFKGEIPYHYSEMDNQTFEESLLNKLVGSDNLCSDSKTENNDVTEPIIEVKQTELVEEFYELNKFIGSVNLYSDSKTENNDVTELVEEFHDALFSKGEKEVVTKQKCQVQAKKKFNLKKQIKTLNTDNYKMCIYFNKNCYTKNCFLKKKLGKIPNFIGPGPVSTILHQAISIFVRLSYVPLTMLKKIKKNQSILFNGPGGINMVITALNKKSVTPSKFQEQFLLPESKKLAQIYTSNLCHLFGVCEYFMTTEKIVCPHCIVNENKIFKFETNAVQTETNVAQAKTKAVQTKINAAQTIVKPMKRNNEIGNSKSSKKHGNELLYEKITRVAAEELDWSNKHLIEKFKYYMGCIINFEDYVKRLSESLTQHELALLVEIEAKKVYLRDMDDDELYSNTKSDLDEDEEKLFPFVNDWKTSFENFYRQSPVYMNTTIDIGDFEHIKVTSNPKFWCPYDVQNYLSNDMNCTDISKKLKLGLVDGVAFMLLNEEQLVYRLKYSINLAIRVMCHVAHVKHIFLTKYN</sequence>
<dbReference type="GO" id="GO:0005634">
    <property type="term" value="C:nucleus"/>
    <property type="evidence" value="ECO:0007669"/>
    <property type="project" value="UniProtKB-SubCell"/>
</dbReference>
<evidence type="ECO:0000256" key="1">
    <source>
        <dbReference type="ARBA" id="ARBA00004123"/>
    </source>
</evidence>